<dbReference type="EMBL" id="CM002295">
    <property type="protein sequence ID" value="ESW13412.1"/>
    <property type="molecule type" value="Genomic_DNA"/>
</dbReference>
<sequence>MSIKNFNNSFNNSHQRLGVALYGIMWLQVLVGIFRPQRGSKRRSLWFFAHWIMGTAVSLLGVLNVFIGLQAYKEKTSKSITTWNILFSVQICLIVIFYLLQEKWVYIQNQGAV</sequence>
<accession>V7B676</accession>
<keyword evidence="14" id="KW-1185">Reference proteome</keyword>
<evidence type="ECO:0000313" key="14">
    <source>
        <dbReference type="Proteomes" id="UP000000226"/>
    </source>
</evidence>
<reference evidence="14" key="1">
    <citation type="journal article" date="2014" name="Nat. Genet.">
        <title>A reference genome for common bean and genome-wide analysis of dual domestications.</title>
        <authorList>
            <person name="Schmutz J."/>
            <person name="McClean P.E."/>
            <person name="Mamidi S."/>
            <person name="Wu G.A."/>
            <person name="Cannon S.B."/>
            <person name="Grimwood J."/>
            <person name="Jenkins J."/>
            <person name="Shu S."/>
            <person name="Song Q."/>
            <person name="Chavarro C."/>
            <person name="Torres-Torres M."/>
            <person name="Geffroy V."/>
            <person name="Moghaddam S.M."/>
            <person name="Gao D."/>
            <person name="Abernathy B."/>
            <person name="Barry K."/>
            <person name="Blair M."/>
            <person name="Brick M.A."/>
            <person name="Chovatia M."/>
            <person name="Gepts P."/>
            <person name="Goodstein D.M."/>
            <person name="Gonzales M."/>
            <person name="Hellsten U."/>
            <person name="Hyten D.L."/>
            <person name="Jia G."/>
            <person name="Kelly J.D."/>
            <person name="Kudrna D."/>
            <person name="Lee R."/>
            <person name="Richard M.M."/>
            <person name="Miklas P.N."/>
            <person name="Osorno J.M."/>
            <person name="Rodrigues J."/>
            <person name="Thareau V."/>
            <person name="Urrea C.A."/>
            <person name="Wang M."/>
            <person name="Yu Y."/>
            <person name="Zhang M."/>
            <person name="Wing R.A."/>
            <person name="Cregan P.B."/>
            <person name="Rokhsar D.S."/>
            <person name="Jackson S.A."/>
        </authorList>
    </citation>
    <scope>NUCLEOTIDE SEQUENCE [LARGE SCALE GENOMIC DNA]</scope>
    <source>
        <strain evidence="14">cv. G19833</strain>
    </source>
</reference>
<evidence type="ECO:0000256" key="10">
    <source>
        <dbReference type="ARBA" id="ARBA00023136"/>
    </source>
</evidence>
<keyword evidence="7" id="KW-0249">Electron transport</keyword>
<dbReference type="Proteomes" id="UP000000226">
    <property type="component" value="Chromosome 8"/>
</dbReference>
<dbReference type="PANTHER" id="PTHR15422:SF24">
    <property type="entry name" value="DOMON RELATED DOMAIN-CONTAINING PROTEIN"/>
    <property type="match status" value="1"/>
</dbReference>
<dbReference type="OrthoDB" id="19261at2759"/>
<evidence type="ECO:0000256" key="3">
    <source>
        <dbReference type="ARBA" id="ARBA00022448"/>
    </source>
</evidence>
<feature type="transmembrane region" description="Helical" evidence="11">
    <location>
        <begin position="46"/>
        <end position="69"/>
    </location>
</feature>
<keyword evidence="8 11" id="KW-1133">Transmembrane helix</keyword>
<evidence type="ECO:0000313" key="13">
    <source>
        <dbReference type="EMBL" id="ESW13412.1"/>
    </source>
</evidence>
<comment type="subcellular location">
    <subcellularLocation>
        <location evidence="2">Membrane</location>
        <topology evidence="2">Multi-pass membrane protein</topology>
    </subcellularLocation>
</comment>
<evidence type="ECO:0000259" key="12">
    <source>
        <dbReference type="PROSITE" id="PS50939"/>
    </source>
</evidence>
<name>V7B676_PHAVU</name>
<evidence type="ECO:0000256" key="5">
    <source>
        <dbReference type="ARBA" id="ARBA00022692"/>
    </source>
</evidence>
<feature type="transmembrane region" description="Helical" evidence="11">
    <location>
        <begin position="81"/>
        <end position="100"/>
    </location>
</feature>
<feature type="domain" description="Cytochrome b561" evidence="12">
    <location>
        <begin position="1"/>
        <end position="108"/>
    </location>
</feature>
<keyword evidence="10 11" id="KW-0472">Membrane</keyword>
<dbReference type="AlphaFoldDB" id="V7B676"/>
<dbReference type="GO" id="GO:0046872">
    <property type="term" value="F:metal ion binding"/>
    <property type="evidence" value="ECO:0007669"/>
    <property type="project" value="UniProtKB-KW"/>
</dbReference>
<organism evidence="13 14">
    <name type="scientific">Phaseolus vulgaris</name>
    <name type="common">Kidney bean</name>
    <name type="synonym">French bean</name>
    <dbReference type="NCBI Taxonomy" id="3885"/>
    <lineage>
        <taxon>Eukaryota</taxon>
        <taxon>Viridiplantae</taxon>
        <taxon>Streptophyta</taxon>
        <taxon>Embryophyta</taxon>
        <taxon>Tracheophyta</taxon>
        <taxon>Spermatophyta</taxon>
        <taxon>Magnoliopsida</taxon>
        <taxon>eudicotyledons</taxon>
        <taxon>Gunneridae</taxon>
        <taxon>Pentapetalae</taxon>
        <taxon>rosids</taxon>
        <taxon>fabids</taxon>
        <taxon>Fabales</taxon>
        <taxon>Fabaceae</taxon>
        <taxon>Papilionoideae</taxon>
        <taxon>50 kb inversion clade</taxon>
        <taxon>NPAAA clade</taxon>
        <taxon>indigoferoid/millettioid clade</taxon>
        <taxon>Phaseoleae</taxon>
        <taxon>Phaseolus</taxon>
    </lineage>
</organism>
<dbReference type="GO" id="GO:0016020">
    <property type="term" value="C:membrane"/>
    <property type="evidence" value="ECO:0007669"/>
    <property type="project" value="UniProtKB-SubCell"/>
</dbReference>
<dbReference type="PANTHER" id="PTHR15422">
    <property type="entry name" value="OS05G0565100 PROTEIN"/>
    <property type="match status" value="1"/>
</dbReference>
<protein>
    <recommendedName>
        <fullName evidence="12">Cytochrome b561 domain-containing protein</fullName>
    </recommendedName>
</protein>
<evidence type="ECO:0000256" key="8">
    <source>
        <dbReference type="ARBA" id="ARBA00022989"/>
    </source>
</evidence>
<evidence type="ECO:0000256" key="4">
    <source>
        <dbReference type="ARBA" id="ARBA00022617"/>
    </source>
</evidence>
<dbReference type="PROSITE" id="PS50939">
    <property type="entry name" value="CYTOCHROME_B561"/>
    <property type="match status" value="1"/>
</dbReference>
<evidence type="ECO:0000256" key="11">
    <source>
        <dbReference type="SAM" id="Phobius"/>
    </source>
</evidence>
<dbReference type="GO" id="GO:0020037">
    <property type="term" value="F:heme binding"/>
    <property type="evidence" value="ECO:0007669"/>
    <property type="project" value="TreeGrafter"/>
</dbReference>
<dbReference type="InterPro" id="IPR006593">
    <property type="entry name" value="Cyt_b561/ferric_Rdtase_TM"/>
</dbReference>
<keyword evidence="4" id="KW-0349">Heme</keyword>
<keyword evidence="5 11" id="KW-0812">Transmembrane</keyword>
<evidence type="ECO:0000256" key="1">
    <source>
        <dbReference type="ARBA" id="ARBA00001970"/>
    </source>
</evidence>
<keyword evidence="9" id="KW-0408">Iron</keyword>
<evidence type="ECO:0000256" key="7">
    <source>
        <dbReference type="ARBA" id="ARBA00022982"/>
    </source>
</evidence>
<dbReference type="Gene3D" id="1.20.120.1770">
    <property type="match status" value="1"/>
</dbReference>
<dbReference type="GO" id="GO:0140575">
    <property type="term" value="F:transmembrane monodehydroascorbate reductase activity"/>
    <property type="evidence" value="ECO:0007669"/>
    <property type="project" value="InterPro"/>
</dbReference>
<comment type="cofactor">
    <cofactor evidence="1">
        <name>heme b</name>
        <dbReference type="ChEBI" id="CHEBI:60344"/>
    </cofactor>
</comment>
<proteinExistence type="predicted"/>
<gene>
    <name evidence="13" type="ORF">PHAVU_008G193800g</name>
</gene>
<keyword evidence="6" id="KW-0479">Metal-binding</keyword>
<evidence type="ECO:0000256" key="9">
    <source>
        <dbReference type="ARBA" id="ARBA00023004"/>
    </source>
</evidence>
<dbReference type="SMR" id="V7B676"/>
<keyword evidence="3" id="KW-0813">Transport</keyword>
<evidence type="ECO:0000256" key="2">
    <source>
        <dbReference type="ARBA" id="ARBA00004141"/>
    </source>
</evidence>
<feature type="transmembrane region" description="Helical" evidence="11">
    <location>
        <begin position="17"/>
        <end position="34"/>
    </location>
</feature>
<dbReference type="OMA" id="KGGSAWF"/>
<dbReference type="Gramene" id="ESW13412">
    <property type="protein sequence ID" value="ESW13412"/>
    <property type="gene ID" value="PHAVU_008G193800g"/>
</dbReference>
<evidence type="ECO:0000256" key="6">
    <source>
        <dbReference type="ARBA" id="ARBA00022723"/>
    </source>
</evidence>
<dbReference type="CDD" id="cd08760">
    <property type="entry name" value="Cyt_b561_FRRS1_like"/>
    <property type="match status" value="1"/>
</dbReference>
<dbReference type="InterPro" id="IPR045150">
    <property type="entry name" value="CYB561D1/2"/>
</dbReference>